<keyword evidence="3" id="KW-1185">Reference proteome</keyword>
<dbReference type="EMBL" id="STFF01000004">
    <property type="protein sequence ID" value="THU38511.1"/>
    <property type="molecule type" value="Genomic_DNA"/>
</dbReference>
<organism evidence="2 3">
    <name type="scientific">Niastella caeni</name>
    <dbReference type="NCBI Taxonomy" id="2569763"/>
    <lineage>
        <taxon>Bacteria</taxon>
        <taxon>Pseudomonadati</taxon>
        <taxon>Bacteroidota</taxon>
        <taxon>Chitinophagia</taxon>
        <taxon>Chitinophagales</taxon>
        <taxon>Chitinophagaceae</taxon>
        <taxon>Niastella</taxon>
    </lineage>
</organism>
<proteinExistence type="predicted"/>
<evidence type="ECO:0000313" key="3">
    <source>
        <dbReference type="Proteomes" id="UP000306918"/>
    </source>
</evidence>
<sequence>MGNLFFIAGIILMVGWLVGYLGYNVGGAFHLLLIMAFIAILVSLIKGNKAL</sequence>
<keyword evidence="1" id="KW-0472">Membrane</keyword>
<dbReference type="InterPro" id="IPR043727">
    <property type="entry name" value="Lmo0937-like"/>
</dbReference>
<keyword evidence="1" id="KW-0812">Transmembrane</keyword>
<evidence type="ECO:0000313" key="2">
    <source>
        <dbReference type="EMBL" id="THU38511.1"/>
    </source>
</evidence>
<protein>
    <submittedName>
        <fullName evidence="2">Lmo0937 family membrane protein</fullName>
    </submittedName>
</protein>
<feature type="transmembrane region" description="Helical" evidence="1">
    <location>
        <begin position="5"/>
        <end position="22"/>
    </location>
</feature>
<gene>
    <name evidence="2" type="ORF">FAM09_16225</name>
</gene>
<accession>A0A4S8HTX3</accession>
<reference evidence="2 3" key="1">
    <citation type="submission" date="2019-04" db="EMBL/GenBank/DDBJ databases">
        <title>Niastella caeni sp. nov., isolated from activated sludge.</title>
        <authorList>
            <person name="Sheng M."/>
        </authorList>
    </citation>
    <scope>NUCLEOTIDE SEQUENCE [LARGE SCALE GENOMIC DNA]</scope>
    <source>
        <strain evidence="2 3">HX-2-15</strain>
    </source>
</reference>
<evidence type="ECO:0000256" key="1">
    <source>
        <dbReference type="SAM" id="Phobius"/>
    </source>
</evidence>
<dbReference type="Pfam" id="PF18919">
    <property type="entry name" value="DUF5670"/>
    <property type="match status" value="1"/>
</dbReference>
<dbReference type="Proteomes" id="UP000306918">
    <property type="component" value="Unassembled WGS sequence"/>
</dbReference>
<dbReference type="AlphaFoldDB" id="A0A4S8HTX3"/>
<feature type="transmembrane region" description="Helical" evidence="1">
    <location>
        <begin position="28"/>
        <end position="45"/>
    </location>
</feature>
<name>A0A4S8HTX3_9BACT</name>
<dbReference type="OrthoDB" id="1376775at2"/>
<keyword evidence="1" id="KW-1133">Transmembrane helix</keyword>
<comment type="caution">
    <text evidence="2">The sequence shown here is derived from an EMBL/GenBank/DDBJ whole genome shotgun (WGS) entry which is preliminary data.</text>
</comment>
<dbReference type="NCBIfam" id="NF033488">
    <property type="entry name" value="lmo0937_fam_TM"/>
    <property type="match status" value="1"/>
</dbReference>